<comment type="caution">
    <text evidence="2">The sequence shown here is derived from an EMBL/GenBank/DDBJ whole genome shotgun (WGS) entry which is preliminary data.</text>
</comment>
<dbReference type="RefSeq" id="WP_128388820.1">
    <property type="nucleotide sequence ID" value="NZ_SBII01000002.1"/>
</dbReference>
<protein>
    <submittedName>
        <fullName evidence="2">Uncharacterized protein</fullName>
    </submittedName>
</protein>
<name>A0A444HEA8_9FLAO</name>
<evidence type="ECO:0000313" key="3">
    <source>
        <dbReference type="Proteomes" id="UP000287527"/>
    </source>
</evidence>
<evidence type="ECO:0000313" key="2">
    <source>
        <dbReference type="EMBL" id="RWX02548.1"/>
    </source>
</evidence>
<reference evidence="2 3" key="1">
    <citation type="submission" date="2019-01" db="EMBL/GenBank/DDBJ databases">
        <title>Flavobacterium sp. nov.,isolated from freshwater.</title>
        <authorList>
            <person name="Zhang R."/>
            <person name="Du Z.-J."/>
        </authorList>
    </citation>
    <scope>NUCLEOTIDE SEQUENCE [LARGE SCALE GENOMIC DNA]</scope>
    <source>
        <strain evidence="2 3">1E403</strain>
    </source>
</reference>
<organism evidence="2 3">
    <name type="scientific">Flavobacterium cerinum</name>
    <dbReference type="NCBI Taxonomy" id="2502784"/>
    <lineage>
        <taxon>Bacteria</taxon>
        <taxon>Pseudomonadati</taxon>
        <taxon>Bacteroidota</taxon>
        <taxon>Flavobacteriia</taxon>
        <taxon>Flavobacteriales</taxon>
        <taxon>Flavobacteriaceae</taxon>
        <taxon>Flavobacterium</taxon>
    </lineage>
</organism>
<dbReference type="EMBL" id="SBII01000002">
    <property type="protein sequence ID" value="RWX02548.1"/>
    <property type="molecule type" value="Genomic_DNA"/>
</dbReference>
<keyword evidence="1" id="KW-0732">Signal</keyword>
<proteinExistence type="predicted"/>
<keyword evidence="3" id="KW-1185">Reference proteome</keyword>
<evidence type="ECO:0000256" key="1">
    <source>
        <dbReference type="SAM" id="SignalP"/>
    </source>
</evidence>
<dbReference type="AlphaFoldDB" id="A0A444HEA8"/>
<accession>A0A444HEA8</accession>
<gene>
    <name evidence="2" type="ORF">EPI11_04850</name>
</gene>
<dbReference type="Proteomes" id="UP000287527">
    <property type="component" value="Unassembled WGS sequence"/>
</dbReference>
<feature type="signal peptide" evidence="1">
    <location>
        <begin position="1"/>
        <end position="20"/>
    </location>
</feature>
<feature type="chain" id="PRO_5019259983" evidence="1">
    <location>
        <begin position="21"/>
        <end position="192"/>
    </location>
</feature>
<dbReference type="OrthoDB" id="982449at2"/>
<sequence length="192" mass="22007">MKTRLLTLVLLLAVSLSSMAQDKQQLKIYTQRMIDVSSSGDDLSLIDLMYPKIFHVITKEELLSGLEKRRNGKDYTMSLGRTEPSIDYGMISKTDGGQFCIITYNTYIKLMPKEPIPAKKLEAETKRFKDLLKVEDISYNEANNVFEAYKRVQAIAITDAETNQMWKFVLLDGSPYVDKVLHEDIRTAIQQQ</sequence>